<dbReference type="Gene3D" id="1.25.40.10">
    <property type="entry name" value="Tetratricopeptide repeat domain"/>
    <property type="match status" value="1"/>
</dbReference>
<evidence type="ECO:0000313" key="11">
    <source>
        <dbReference type="Proteomes" id="UP000030755"/>
    </source>
</evidence>
<dbReference type="InterPro" id="IPR051727">
    <property type="entry name" value="DnaJ_C3_Co-chaperones"/>
</dbReference>
<feature type="repeat" description="TPR" evidence="4">
    <location>
        <begin position="95"/>
        <end position="128"/>
    </location>
</feature>
<dbReference type="InterPro" id="IPR019734">
    <property type="entry name" value="TPR_rpt"/>
</dbReference>
<dbReference type="HOGENOM" id="CLU_015935_0_0_1"/>
<evidence type="ECO:0000259" key="7">
    <source>
        <dbReference type="PROSITE" id="PS50076"/>
    </source>
</evidence>
<dbReference type="OrthoDB" id="1726119at2759"/>
<dbReference type="Gene3D" id="1.10.287.110">
    <property type="entry name" value="DnaJ domain"/>
    <property type="match status" value="1"/>
</dbReference>
<dbReference type="PANTHER" id="PTHR44140:SF2">
    <property type="entry name" value="LD25575P"/>
    <property type="match status" value="1"/>
</dbReference>
<evidence type="ECO:0000256" key="6">
    <source>
        <dbReference type="SAM" id="MobiDB-lite"/>
    </source>
</evidence>
<dbReference type="InterPro" id="IPR036163">
    <property type="entry name" value="HMA_dom_sf"/>
</dbReference>
<dbReference type="CDD" id="cd06257">
    <property type="entry name" value="DnaJ"/>
    <property type="match status" value="1"/>
</dbReference>
<reference evidence="10" key="3">
    <citation type="submission" date="2018-08" db="EMBL/GenBank/DDBJ databases">
        <title>Leveraging single-cell genomics to expand the Fungal Tree of Life.</title>
        <authorList>
            <consortium name="DOE Joint Genome Institute"/>
            <person name="Ahrendt S.R."/>
            <person name="Quandt C.A."/>
            <person name="Ciobanu D."/>
            <person name="Clum A."/>
            <person name="Salamov A."/>
            <person name="Andreopoulos B."/>
            <person name="Cheng J.-F."/>
            <person name="Woyke T."/>
            <person name="Pelin A."/>
            <person name="Henrissat B."/>
            <person name="Reynolds N."/>
            <person name="Benny G.L."/>
            <person name="Smith M.E."/>
            <person name="James T.Y."/>
            <person name="Grigoriev I.V."/>
        </authorList>
    </citation>
    <scope>NUCLEOTIDE SEQUENCE</scope>
    <source>
        <strain evidence="10">CSF55</strain>
    </source>
</reference>
<dbReference type="SUPFAM" id="SSF48452">
    <property type="entry name" value="TPR-like"/>
    <property type="match status" value="1"/>
</dbReference>
<dbReference type="PROSITE" id="PS50076">
    <property type="entry name" value="DNAJ_2"/>
    <property type="match status" value="1"/>
</dbReference>
<evidence type="ECO:0000256" key="2">
    <source>
        <dbReference type="ARBA" id="ARBA00022729"/>
    </source>
</evidence>
<evidence type="ECO:0000256" key="1">
    <source>
        <dbReference type="ARBA" id="ARBA00004240"/>
    </source>
</evidence>
<dbReference type="SUPFAM" id="SSF55008">
    <property type="entry name" value="HMA, heavy metal-associated domain"/>
    <property type="match status" value="1"/>
</dbReference>
<dbReference type="SMART" id="SM00028">
    <property type="entry name" value="TPR"/>
    <property type="match status" value="5"/>
</dbReference>
<name>A0A075B0G5_ROZAC</name>
<dbReference type="PROSITE" id="PS50846">
    <property type="entry name" value="HMA_2"/>
    <property type="match status" value="1"/>
</dbReference>
<keyword evidence="4" id="KW-0802">TPR repeat</keyword>
<dbReference type="SUPFAM" id="SSF46565">
    <property type="entry name" value="Chaperone J-domain"/>
    <property type="match status" value="1"/>
</dbReference>
<dbReference type="Gene3D" id="3.30.70.100">
    <property type="match status" value="1"/>
</dbReference>
<dbReference type="AlphaFoldDB" id="A0A075B0G5"/>
<dbReference type="GO" id="GO:0051087">
    <property type="term" value="F:protein-folding chaperone binding"/>
    <property type="evidence" value="ECO:0007669"/>
    <property type="project" value="TreeGrafter"/>
</dbReference>
<evidence type="ECO:0000313" key="10">
    <source>
        <dbReference type="EMBL" id="RKP20075.1"/>
    </source>
</evidence>
<dbReference type="PRINTS" id="PR00625">
    <property type="entry name" value="JDOMAIN"/>
</dbReference>
<dbReference type="Pfam" id="PF00226">
    <property type="entry name" value="DnaJ"/>
    <property type="match status" value="1"/>
</dbReference>
<feature type="coiled-coil region" evidence="5">
    <location>
        <begin position="400"/>
        <end position="427"/>
    </location>
</feature>
<evidence type="ECO:0000259" key="8">
    <source>
        <dbReference type="PROSITE" id="PS50846"/>
    </source>
</evidence>
<keyword evidence="5" id="KW-0175">Coiled coil</keyword>
<keyword evidence="11" id="KW-1185">Reference proteome</keyword>
<dbReference type="InterPro" id="IPR036869">
    <property type="entry name" value="J_dom_sf"/>
</dbReference>
<dbReference type="GO" id="GO:0005783">
    <property type="term" value="C:endoplasmic reticulum"/>
    <property type="evidence" value="ECO:0007669"/>
    <property type="project" value="UniProtKB-SubCell"/>
</dbReference>
<dbReference type="Proteomes" id="UP000281549">
    <property type="component" value="Unassembled WGS sequence"/>
</dbReference>
<dbReference type="InterPro" id="IPR001623">
    <property type="entry name" value="DnaJ_domain"/>
</dbReference>
<evidence type="ECO:0000313" key="9">
    <source>
        <dbReference type="EMBL" id="EPZ35870.1"/>
    </source>
</evidence>
<dbReference type="GO" id="GO:0051787">
    <property type="term" value="F:misfolded protein binding"/>
    <property type="evidence" value="ECO:0007669"/>
    <property type="project" value="TreeGrafter"/>
</dbReference>
<dbReference type="GO" id="GO:0046872">
    <property type="term" value="F:metal ion binding"/>
    <property type="evidence" value="ECO:0007669"/>
    <property type="project" value="InterPro"/>
</dbReference>
<feature type="repeat" description="TPR" evidence="4">
    <location>
        <begin position="374"/>
        <end position="407"/>
    </location>
</feature>
<dbReference type="EMBL" id="ML005116">
    <property type="protein sequence ID" value="RKP20075.1"/>
    <property type="molecule type" value="Genomic_DNA"/>
</dbReference>
<evidence type="ECO:0000256" key="3">
    <source>
        <dbReference type="ARBA" id="ARBA00022824"/>
    </source>
</evidence>
<feature type="region of interest" description="Disordered" evidence="6">
    <location>
        <begin position="489"/>
        <end position="516"/>
    </location>
</feature>
<evidence type="ECO:0000256" key="4">
    <source>
        <dbReference type="PROSITE-ProRule" id="PRU00339"/>
    </source>
</evidence>
<feature type="coiled-coil region" evidence="5">
    <location>
        <begin position="138"/>
        <end position="168"/>
    </location>
</feature>
<dbReference type="EMBL" id="KE560734">
    <property type="protein sequence ID" value="EPZ35870.1"/>
    <property type="molecule type" value="Genomic_DNA"/>
</dbReference>
<gene>
    <name evidence="9" type="ORF">O9G_004155</name>
    <name evidence="10" type="ORF">ROZALSC1DRAFT_28394</name>
</gene>
<feature type="domain" description="HMA" evidence="8">
    <location>
        <begin position="2"/>
        <end position="69"/>
    </location>
</feature>
<dbReference type="InterPro" id="IPR006121">
    <property type="entry name" value="HMA_dom"/>
</dbReference>
<evidence type="ECO:0000313" key="12">
    <source>
        <dbReference type="Proteomes" id="UP000281549"/>
    </source>
</evidence>
<dbReference type="OMA" id="FSMQEAQ"/>
<reference evidence="12" key="2">
    <citation type="journal article" date="2018" name="Nat. Microbiol.">
        <title>Leveraging single-cell genomics to expand the fungal tree of life.</title>
        <authorList>
            <person name="Ahrendt S.R."/>
            <person name="Quandt C.A."/>
            <person name="Ciobanu D."/>
            <person name="Clum A."/>
            <person name="Salamov A."/>
            <person name="Andreopoulos B."/>
            <person name="Cheng J.F."/>
            <person name="Woyke T."/>
            <person name="Pelin A."/>
            <person name="Henrissat B."/>
            <person name="Reynolds N.K."/>
            <person name="Benny G.L."/>
            <person name="Smith M.E."/>
            <person name="James T.Y."/>
            <person name="Grigoriev I.V."/>
        </authorList>
    </citation>
    <scope>NUCLEOTIDE SEQUENCE [LARGE SCALE GENOMIC DNA]</scope>
    <source>
        <strain evidence="12">CSF55</strain>
    </source>
</reference>
<dbReference type="PROSITE" id="PS50005">
    <property type="entry name" value="TPR"/>
    <property type="match status" value="2"/>
</dbReference>
<dbReference type="Pfam" id="PF14559">
    <property type="entry name" value="TPR_19"/>
    <property type="match status" value="1"/>
</dbReference>
<organism evidence="9 11">
    <name type="scientific">Rozella allomycis (strain CSF55)</name>
    <dbReference type="NCBI Taxonomy" id="988480"/>
    <lineage>
        <taxon>Eukaryota</taxon>
        <taxon>Fungi</taxon>
        <taxon>Fungi incertae sedis</taxon>
        <taxon>Cryptomycota</taxon>
        <taxon>Cryptomycota incertae sedis</taxon>
        <taxon>Rozella</taxon>
    </lineage>
</organism>
<dbReference type="STRING" id="988480.A0A075B0G5"/>
<proteinExistence type="predicted"/>
<sequence length="548" mass="62581">MEATHTFKVGMSCSGCSNAVQKALNRLQGIQSVDISLEDQTVKTGKTVTSSSSQSDEVVSISDLLLEAQQALRQRDYQKALRNYREILELENNNSAALFSRATVYQNMGRYEDAMSDLDSLLVQNPDFESAIFLKAKINLKIGEFSKAQEELEKLKDTEENRELLKTVHDTSEAWDYVQNNKSIDSKRNEIIEKLSEIIRISPAFLEPRRLRVDLNIKDKKFENAIPDLSSIARLVNADTKSFLRLAEIQMFTGSHSNAFNSLSECLRLDQDDKKCRKLYKFIKGTEKLLKRYIEAEKQSRTRMKEVLPEVEQHLVEMDQVDTSKVGYGEGISFSLEQKNELLEKLCTGYSKVKNAPKAIKFCEKAIENESGKASLHAALGEAYFQSDKFEEASREYHKAHELDQGNMKYRKKINEVEKKKKQASMKNYYDILGVPRDADASAIKQAYRKLAIKWHPDKNDENKEEAEKKMAEINTAYRILGDEKLRREYDSGIDPDDPYGGQGGPGEGFKSYGENPFEHLFRNGHGGQFFQNGGGFQQNGHRFHFNF</sequence>
<dbReference type="CDD" id="cd00371">
    <property type="entry name" value="HMA"/>
    <property type="match status" value="1"/>
</dbReference>
<dbReference type="Pfam" id="PF00403">
    <property type="entry name" value="HMA"/>
    <property type="match status" value="1"/>
</dbReference>
<reference evidence="9 11" key="1">
    <citation type="journal article" date="2013" name="Curr. Biol.">
        <title>Shared signatures of parasitism and phylogenomics unite Cryptomycota and microsporidia.</title>
        <authorList>
            <person name="James T.Y."/>
            <person name="Pelin A."/>
            <person name="Bonen L."/>
            <person name="Ahrendt S."/>
            <person name="Sain D."/>
            <person name="Corradi N."/>
            <person name="Stajich J.E."/>
        </authorList>
    </citation>
    <scope>NUCLEOTIDE SEQUENCE [LARGE SCALE GENOMIC DNA]</scope>
    <source>
        <strain evidence="9 11">CSF55</strain>
        <strain evidence="9 11">CSF55</strain>
    </source>
</reference>
<dbReference type="Proteomes" id="UP000030755">
    <property type="component" value="Unassembled WGS sequence"/>
</dbReference>
<keyword evidence="2" id="KW-0732">Signal</keyword>
<evidence type="ECO:0000256" key="5">
    <source>
        <dbReference type="SAM" id="Coils"/>
    </source>
</evidence>
<protein>
    <submittedName>
        <fullName evidence="9">DnaJ domain-containing protein</fullName>
    </submittedName>
    <submittedName>
        <fullName evidence="10">TPR-like protein</fullName>
    </submittedName>
</protein>
<accession>A0A075B0G5</accession>
<keyword evidence="3" id="KW-0256">Endoplasmic reticulum</keyword>
<dbReference type="PANTHER" id="PTHR44140">
    <property type="entry name" value="LD25575P"/>
    <property type="match status" value="1"/>
</dbReference>
<comment type="subcellular location">
    <subcellularLocation>
        <location evidence="1">Endoplasmic reticulum</location>
    </subcellularLocation>
</comment>
<dbReference type="SMART" id="SM00271">
    <property type="entry name" value="DnaJ"/>
    <property type="match status" value="1"/>
</dbReference>
<dbReference type="GO" id="GO:0034975">
    <property type="term" value="P:protein folding in endoplasmic reticulum"/>
    <property type="evidence" value="ECO:0007669"/>
    <property type="project" value="TreeGrafter"/>
</dbReference>
<feature type="domain" description="J" evidence="7">
    <location>
        <begin position="428"/>
        <end position="494"/>
    </location>
</feature>
<dbReference type="InterPro" id="IPR011990">
    <property type="entry name" value="TPR-like_helical_dom_sf"/>
</dbReference>